<feature type="transmembrane region" description="Helical" evidence="5">
    <location>
        <begin position="115"/>
        <end position="132"/>
    </location>
</feature>
<accession>A0A6A6ADT7</accession>
<evidence type="ECO:0000256" key="3">
    <source>
        <dbReference type="ARBA" id="ARBA00023004"/>
    </source>
</evidence>
<protein>
    <submittedName>
        <fullName evidence="7">Cytochrome b5</fullName>
    </submittedName>
</protein>
<name>A0A6A6ADT7_9PLEO</name>
<evidence type="ECO:0000256" key="4">
    <source>
        <dbReference type="ARBA" id="ARBA00038168"/>
    </source>
</evidence>
<evidence type="ECO:0000256" key="2">
    <source>
        <dbReference type="ARBA" id="ARBA00022723"/>
    </source>
</evidence>
<dbReference type="Gene3D" id="3.10.120.10">
    <property type="entry name" value="Cytochrome b5-like heme/steroid binding domain"/>
    <property type="match status" value="1"/>
</dbReference>
<keyword evidence="5" id="KW-0472">Membrane</keyword>
<evidence type="ECO:0000256" key="5">
    <source>
        <dbReference type="SAM" id="Phobius"/>
    </source>
</evidence>
<evidence type="ECO:0000256" key="1">
    <source>
        <dbReference type="ARBA" id="ARBA00022617"/>
    </source>
</evidence>
<keyword evidence="1" id="KW-0349">Heme</keyword>
<gene>
    <name evidence="7" type="ORF">P153DRAFT_356423</name>
</gene>
<dbReference type="SUPFAM" id="SSF55856">
    <property type="entry name" value="Cytochrome b5-like heme/steroid binding domain"/>
    <property type="match status" value="1"/>
</dbReference>
<dbReference type="PROSITE" id="PS50255">
    <property type="entry name" value="CYTOCHROME_B5_2"/>
    <property type="match status" value="1"/>
</dbReference>
<organism evidence="7 8">
    <name type="scientific">Dothidotthia symphoricarpi CBS 119687</name>
    <dbReference type="NCBI Taxonomy" id="1392245"/>
    <lineage>
        <taxon>Eukaryota</taxon>
        <taxon>Fungi</taxon>
        <taxon>Dikarya</taxon>
        <taxon>Ascomycota</taxon>
        <taxon>Pezizomycotina</taxon>
        <taxon>Dothideomycetes</taxon>
        <taxon>Pleosporomycetidae</taxon>
        <taxon>Pleosporales</taxon>
        <taxon>Dothidotthiaceae</taxon>
        <taxon>Dothidotthia</taxon>
    </lineage>
</organism>
<keyword evidence="5" id="KW-1133">Transmembrane helix</keyword>
<dbReference type="SMART" id="SM01117">
    <property type="entry name" value="Cyt-b5"/>
    <property type="match status" value="1"/>
</dbReference>
<dbReference type="PANTHER" id="PTHR19359">
    <property type="entry name" value="CYTOCHROME B5"/>
    <property type="match status" value="1"/>
</dbReference>
<dbReference type="Pfam" id="PF00173">
    <property type="entry name" value="Cyt-b5"/>
    <property type="match status" value="1"/>
</dbReference>
<evidence type="ECO:0000313" key="7">
    <source>
        <dbReference type="EMBL" id="KAF2129726.1"/>
    </source>
</evidence>
<sequence>MPNPAMITTTQLAQHNDPQDLWIAVHGKVYNLNPFANTHPGGVEVLHEHAGSDGSEAYDYAGHSYNALLALRRFEVGTLEGYAGESLVNAVLPVIELGGGVDAVESQPARRQQRGLVALLCLVMVGGLAVQWCRGFDSEARPSVQAESHTAVSSSSTSSLFSTGALAVTVVLAFLAGLAALLCGRIISAFSTHEKEVWDYPAIIRVRRDRRDE</sequence>
<dbReference type="InterPro" id="IPR050668">
    <property type="entry name" value="Cytochrome_b5"/>
</dbReference>
<dbReference type="GO" id="GO:0016020">
    <property type="term" value="C:membrane"/>
    <property type="evidence" value="ECO:0007669"/>
    <property type="project" value="TreeGrafter"/>
</dbReference>
<dbReference type="AlphaFoldDB" id="A0A6A6ADT7"/>
<dbReference type="EMBL" id="ML977505">
    <property type="protein sequence ID" value="KAF2129726.1"/>
    <property type="molecule type" value="Genomic_DNA"/>
</dbReference>
<evidence type="ECO:0000259" key="6">
    <source>
        <dbReference type="PROSITE" id="PS50255"/>
    </source>
</evidence>
<keyword evidence="5" id="KW-0812">Transmembrane</keyword>
<dbReference type="RefSeq" id="XP_033524113.1">
    <property type="nucleotide sequence ID" value="XM_033666647.1"/>
</dbReference>
<feature type="domain" description="Cytochrome b5 heme-binding" evidence="6">
    <location>
        <begin position="4"/>
        <end position="80"/>
    </location>
</feature>
<dbReference type="GO" id="GO:0046872">
    <property type="term" value="F:metal ion binding"/>
    <property type="evidence" value="ECO:0007669"/>
    <property type="project" value="UniProtKB-KW"/>
</dbReference>
<comment type="similarity">
    <text evidence="4">Belongs to the cytochrome b5 family.</text>
</comment>
<evidence type="ECO:0000313" key="8">
    <source>
        <dbReference type="Proteomes" id="UP000799771"/>
    </source>
</evidence>
<dbReference type="InterPro" id="IPR001199">
    <property type="entry name" value="Cyt_B5-like_heme/steroid-bd"/>
</dbReference>
<dbReference type="Proteomes" id="UP000799771">
    <property type="component" value="Unassembled WGS sequence"/>
</dbReference>
<dbReference type="GeneID" id="54407079"/>
<keyword evidence="2" id="KW-0479">Metal-binding</keyword>
<feature type="transmembrane region" description="Helical" evidence="5">
    <location>
        <begin position="160"/>
        <end position="183"/>
    </location>
</feature>
<keyword evidence="3" id="KW-0408">Iron</keyword>
<keyword evidence="8" id="KW-1185">Reference proteome</keyword>
<dbReference type="OrthoDB" id="260519at2759"/>
<dbReference type="PRINTS" id="PR00363">
    <property type="entry name" value="CYTOCHROMEB5"/>
</dbReference>
<reference evidence="7" key="1">
    <citation type="journal article" date="2020" name="Stud. Mycol.">
        <title>101 Dothideomycetes genomes: a test case for predicting lifestyles and emergence of pathogens.</title>
        <authorList>
            <person name="Haridas S."/>
            <person name="Albert R."/>
            <person name="Binder M."/>
            <person name="Bloem J."/>
            <person name="Labutti K."/>
            <person name="Salamov A."/>
            <person name="Andreopoulos B."/>
            <person name="Baker S."/>
            <person name="Barry K."/>
            <person name="Bills G."/>
            <person name="Bluhm B."/>
            <person name="Cannon C."/>
            <person name="Castanera R."/>
            <person name="Culley D."/>
            <person name="Daum C."/>
            <person name="Ezra D."/>
            <person name="Gonzalez J."/>
            <person name="Henrissat B."/>
            <person name="Kuo A."/>
            <person name="Liang C."/>
            <person name="Lipzen A."/>
            <person name="Lutzoni F."/>
            <person name="Magnuson J."/>
            <person name="Mondo S."/>
            <person name="Nolan M."/>
            <person name="Ohm R."/>
            <person name="Pangilinan J."/>
            <person name="Park H.-J."/>
            <person name="Ramirez L."/>
            <person name="Alfaro M."/>
            <person name="Sun H."/>
            <person name="Tritt A."/>
            <person name="Yoshinaga Y."/>
            <person name="Zwiers L.-H."/>
            <person name="Turgeon B."/>
            <person name="Goodwin S."/>
            <person name="Spatafora J."/>
            <person name="Crous P."/>
            <person name="Grigoriev I."/>
        </authorList>
    </citation>
    <scope>NUCLEOTIDE SEQUENCE</scope>
    <source>
        <strain evidence="7">CBS 119687</strain>
    </source>
</reference>
<dbReference type="InterPro" id="IPR036400">
    <property type="entry name" value="Cyt_B5-like_heme/steroid_sf"/>
</dbReference>
<dbReference type="GO" id="GO:0020037">
    <property type="term" value="F:heme binding"/>
    <property type="evidence" value="ECO:0007669"/>
    <property type="project" value="TreeGrafter"/>
</dbReference>
<proteinExistence type="inferred from homology"/>